<reference evidence="2 3" key="1">
    <citation type="submission" date="2019-08" db="EMBL/GenBank/DDBJ databases">
        <title>Whole genome of Aphis craccivora.</title>
        <authorList>
            <person name="Voronova N.V."/>
            <person name="Shulinski R.S."/>
            <person name="Bandarenka Y.V."/>
            <person name="Zhorov D.G."/>
            <person name="Warner D."/>
        </authorList>
    </citation>
    <scope>NUCLEOTIDE SEQUENCE [LARGE SCALE GENOMIC DNA]</scope>
    <source>
        <strain evidence="2">180601</strain>
        <tissue evidence="2">Whole Body</tissue>
    </source>
</reference>
<dbReference type="EMBL" id="VUJU01000894">
    <property type="protein sequence ID" value="KAF0767775.1"/>
    <property type="molecule type" value="Genomic_DNA"/>
</dbReference>
<feature type="region of interest" description="Disordered" evidence="1">
    <location>
        <begin position="23"/>
        <end position="82"/>
    </location>
</feature>
<organism evidence="2 3">
    <name type="scientific">Aphis craccivora</name>
    <name type="common">Cowpea aphid</name>
    <dbReference type="NCBI Taxonomy" id="307492"/>
    <lineage>
        <taxon>Eukaryota</taxon>
        <taxon>Metazoa</taxon>
        <taxon>Ecdysozoa</taxon>
        <taxon>Arthropoda</taxon>
        <taxon>Hexapoda</taxon>
        <taxon>Insecta</taxon>
        <taxon>Pterygota</taxon>
        <taxon>Neoptera</taxon>
        <taxon>Paraneoptera</taxon>
        <taxon>Hemiptera</taxon>
        <taxon>Sternorrhyncha</taxon>
        <taxon>Aphidomorpha</taxon>
        <taxon>Aphidoidea</taxon>
        <taxon>Aphididae</taxon>
        <taxon>Aphidini</taxon>
        <taxon>Aphis</taxon>
        <taxon>Aphis</taxon>
    </lineage>
</organism>
<protein>
    <submittedName>
        <fullName evidence="2">Uncharacterized protein</fullName>
    </submittedName>
</protein>
<evidence type="ECO:0000313" key="2">
    <source>
        <dbReference type="EMBL" id="KAF0767775.1"/>
    </source>
</evidence>
<name>A0A6G0ZA89_APHCR</name>
<gene>
    <name evidence="2" type="ORF">FWK35_00011770</name>
</gene>
<feature type="compositionally biased region" description="Basic residues" evidence="1">
    <location>
        <begin position="46"/>
        <end position="71"/>
    </location>
</feature>
<dbReference type="Proteomes" id="UP000478052">
    <property type="component" value="Unassembled WGS sequence"/>
</dbReference>
<proteinExistence type="predicted"/>
<evidence type="ECO:0000256" key="1">
    <source>
        <dbReference type="SAM" id="MobiDB-lite"/>
    </source>
</evidence>
<comment type="caution">
    <text evidence="2">The sequence shown here is derived from an EMBL/GenBank/DDBJ whole genome shotgun (WGS) entry which is preliminary data.</text>
</comment>
<accession>A0A6G0ZA89</accession>
<dbReference type="AlphaFoldDB" id="A0A6G0ZA89"/>
<keyword evidence="3" id="KW-1185">Reference proteome</keyword>
<evidence type="ECO:0000313" key="3">
    <source>
        <dbReference type="Proteomes" id="UP000478052"/>
    </source>
</evidence>
<sequence length="184" mass="21058">MSLKRSGDRPYTHVTEWGVREIQDERKSRSRRGNTSFFLPPPLYVKKNRHSSSPRQAPHIRRPGRPLSRRRPALDKPGLRRRTEHAHALHSLPYAHLDDDGDDDYTTATATATCLATAAVCCFRGRVRTARRPYNTRISTFIITVSFIARPANVRHKHRTIIVRADLVFSAIEIKFSPLHLCSV</sequence>